<keyword evidence="9" id="KW-0964">Secreted</keyword>
<keyword evidence="4 9" id="KW-0349">Heme</keyword>
<comment type="subcellular location">
    <subcellularLocation>
        <location evidence="9">Secreted</location>
    </subcellularLocation>
</comment>
<evidence type="ECO:0000256" key="6">
    <source>
        <dbReference type="ARBA" id="ARBA00023002"/>
    </source>
</evidence>
<comment type="function">
    <text evidence="9">Removal of H(2)O(2), oxidation of toxic reductants, biosynthesis and degradation of lignin, suberization, auxin catabolism, response to environmental stresses such as wounding, pathogen attack and oxidative stress.</text>
</comment>
<evidence type="ECO:0000256" key="7">
    <source>
        <dbReference type="ARBA" id="ARBA00023004"/>
    </source>
</evidence>
<keyword evidence="5 9" id="KW-0479">Metal-binding</keyword>
<reference evidence="11" key="1">
    <citation type="submission" date="2024-02" db="EMBL/GenBank/DDBJ databases">
        <authorList>
            <consortium name="ELIXIR-Norway"/>
            <consortium name="Elixir Norway"/>
        </authorList>
    </citation>
    <scope>NUCLEOTIDE SEQUENCE</scope>
</reference>
<evidence type="ECO:0000256" key="9">
    <source>
        <dbReference type="RuleBase" id="RU362060"/>
    </source>
</evidence>
<dbReference type="Pfam" id="PF00141">
    <property type="entry name" value="peroxidase"/>
    <property type="match status" value="1"/>
</dbReference>
<dbReference type="InterPro" id="IPR002016">
    <property type="entry name" value="Haem_peroxidase"/>
</dbReference>
<keyword evidence="6 9" id="KW-0560">Oxidoreductase</keyword>
<dbReference type="PRINTS" id="PR00458">
    <property type="entry name" value="PEROXIDASE"/>
</dbReference>
<evidence type="ECO:0000256" key="8">
    <source>
        <dbReference type="ARBA" id="ARBA00023157"/>
    </source>
</evidence>
<dbReference type="PANTHER" id="PTHR31517:SF84">
    <property type="entry name" value="PEROXIDASE"/>
    <property type="match status" value="1"/>
</dbReference>
<keyword evidence="8" id="KW-1015">Disulfide bond</keyword>
<keyword evidence="9" id="KW-0106">Calcium</keyword>
<sequence length="334" mass="36647">MIFNNSLCYTAFLRILVLIPNYLPLALTSLLSPIDTTVASTTFRYYDTSCPLAEAIVQFAVGIYHFTDPFFAAGILRMHFHDCWVRGCDASVLLVGPDSEQTAPANNNSLRGFEVIQLAKTTLEIVCPRTVSCADILAFAARDSVVISGGPYWDVPAGRFDGRVSNATDANILPSPFFNVTQLTENFASKGFNQTEMVTLSGAHTIGQAHCGTFSNRLYPTVDKTLNASLATKLKSECPQLGADPNFRQDLDIVTPLYFDNQYYKNLAEFNGLLTSDETLYTDNSTTKNTTQIFANNTLEWQAAFVAAIIKMGNLPNVTVGEIREDPLCQVVNA</sequence>
<comment type="similarity">
    <text evidence="9">Belongs to the peroxidase family. Classical plant (class III) peroxidase subfamily.</text>
</comment>
<organism evidence="11 12">
    <name type="scientific">Sphagnum troendelagicum</name>
    <dbReference type="NCBI Taxonomy" id="128251"/>
    <lineage>
        <taxon>Eukaryota</taxon>
        <taxon>Viridiplantae</taxon>
        <taxon>Streptophyta</taxon>
        <taxon>Embryophyta</taxon>
        <taxon>Bryophyta</taxon>
        <taxon>Sphagnophytina</taxon>
        <taxon>Sphagnopsida</taxon>
        <taxon>Sphagnales</taxon>
        <taxon>Sphagnaceae</taxon>
        <taxon>Sphagnum</taxon>
    </lineage>
</organism>
<dbReference type="InterPro" id="IPR019794">
    <property type="entry name" value="Peroxidases_AS"/>
</dbReference>
<dbReference type="Proteomes" id="UP001497512">
    <property type="component" value="Chromosome 2"/>
</dbReference>
<accession>A0ABP0UCL9</accession>
<keyword evidence="9" id="KW-0376">Hydrogen peroxide</keyword>
<dbReference type="CDD" id="cd00693">
    <property type="entry name" value="secretory_peroxidase"/>
    <property type="match status" value="1"/>
</dbReference>
<dbReference type="Gene3D" id="1.10.520.10">
    <property type="match status" value="1"/>
</dbReference>
<dbReference type="Gene3D" id="1.10.420.10">
    <property type="entry name" value="Peroxidase, domain 2"/>
    <property type="match status" value="1"/>
</dbReference>
<keyword evidence="7 9" id="KW-0408">Iron</keyword>
<comment type="cofactor">
    <cofactor evidence="9">
        <name>heme b</name>
        <dbReference type="ChEBI" id="CHEBI:60344"/>
    </cofactor>
    <text evidence="9">Binds 1 heme b (iron(II)-protoporphyrin IX) group per subunit.</text>
</comment>
<dbReference type="InterPro" id="IPR010255">
    <property type="entry name" value="Haem_peroxidase_sf"/>
</dbReference>
<evidence type="ECO:0000259" key="10">
    <source>
        <dbReference type="PROSITE" id="PS50873"/>
    </source>
</evidence>
<evidence type="ECO:0000313" key="12">
    <source>
        <dbReference type="Proteomes" id="UP001497512"/>
    </source>
</evidence>
<evidence type="ECO:0000256" key="2">
    <source>
        <dbReference type="ARBA" id="ARBA00006873"/>
    </source>
</evidence>
<comment type="similarity">
    <text evidence="2">Belongs to the peroxidase family. Ascorbate peroxidase subfamily.</text>
</comment>
<dbReference type="PROSITE" id="PS00435">
    <property type="entry name" value="PEROXIDASE_1"/>
    <property type="match status" value="1"/>
</dbReference>
<dbReference type="EC" id="1.11.1.7" evidence="9"/>
<dbReference type="InterPro" id="IPR033905">
    <property type="entry name" value="Secretory_peroxidase"/>
</dbReference>
<dbReference type="InterPro" id="IPR019793">
    <property type="entry name" value="Peroxidases_heam-ligand_BS"/>
</dbReference>
<dbReference type="PROSITE" id="PS50873">
    <property type="entry name" value="PEROXIDASE_4"/>
    <property type="match status" value="1"/>
</dbReference>
<dbReference type="SUPFAM" id="SSF48113">
    <property type="entry name" value="Heme-dependent peroxidases"/>
    <property type="match status" value="1"/>
</dbReference>
<gene>
    <name evidence="11" type="ORF">CSSPTR1EN2_LOCUS13707</name>
</gene>
<name>A0ABP0UCL9_9BRYO</name>
<protein>
    <recommendedName>
        <fullName evidence="9">Peroxidase</fullName>
        <ecNumber evidence="9">1.11.1.7</ecNumber>
    </recommendedName>
</protein>
<dbReference type="PROSITE" id="PS00436">
    <property type="entry name" value="PEROXIDASE_2"/>
    <property type="match status" value="1"/>
</dbReference>
<evidence type="ECO:0000256" key="3">
    <source>
        <dbReference type="ARBA" id="ARBA00022559"/>
    </source>
</evidence>
<keyword evidence="3 9" id="KW-0575">Peroxidase</keyword>
<evidence type="ECO:0000256" key="5">
    <source>
        <dbReference type="ARBA" id="ARBA00022723"/>
    </source>
</evidence>
<comment type="catalytic activity">
    <reaction evidence="1 9">
        <text>2 a phenolic donor + H2O2 = 2 a phenolic radical donor + 2 H2O</text>
        <dbReference type="Rhea" id="RHEA:56136"/>
        <dbReference type="ChEBI" id="CHEBI:15377"/>
        <dbReference type="ChEBI" id="CHEBI:16240"/>
        <dbReference type="ChEBI" id="CHEBI:139520"/>
        <dbReference type="ChEBI" id="CHEBI:139521"/>
        <dbReference type="EC" id="1.11.1.7"/>
    </reaction>
</comment>
<dbReference type="PANTHER" id="PTHR31517">
    <property type="match status" value="1"/>
</dbReference>
<proteinExistence type="inferred from homology"/>
<keyword evidence="12" id="KW-1185">Reference proteome</keyword>
<feature type="domain" description="Plant heme peroxidase family profile" evidence="10">
    <location>
        <begin position="40"/>
        <end position="333"/>
    </location>
</feature>
<evidence type="ECO:0000256" key="4">
    <source>
        <dbReference type="ARBA" id="ARBA00022617"/>
    </source>
</evidence>
<evidence type="ECO:0000256" key="1">
    <source>
        <dbReference type="ARBA" id="ARBA00000189"/>
    </source>
</evidence>
<comment type="cofactor">
    <cofactor evidence="9">
        <name>Ca(2+)</name>
        <dbReference type="ChEBI" id="CHEBI:29108"/>
    </cofactor>
    <text evidence="9">Binds 2 calcium ions per subunit.</text>
</comment>
<dbReference type="PRINTS" id="PR00461">
    <property type="entry name" value="PLPEROXIDASE"/>
</dbReference>
<evidence type="ECO:0000313" key="11">
    <source>
        <dbReference type="EMBL" id="CAK9216911.1"/>
    </source>
</evidence>
<dbReference type="InterPro" id="IPR000823">
    <property type="entry name" value="Peroxidase_pln"/>
</dbReference>
<dbReference type="EMBL" id="OZ019894">
    <property type="protein sequence ID" value="CAK9216911.1"/>
    <property type="molecule type" value="Genomic_DNA"/>
</dbReference>